<comment type="caution">
    <text evidence="9">The sequence shown here is derived from an EMBL/GenBank/DDBJ whole genome shotgun (WGS) entry which is preliminary data.</text>
</comment>
<dbReference type="GO" id="GO:0004222">
    <property type="term" value="F:metalloendopeptidase activity"/>
    <property type="evidence" value="ECO:0007669"/>
    <property type="project" value="UniProtKB-UniRule"/>
</dbReference>
<protein>
    <recommendedName>
        <fullName evidence="7">Metalloendopeptidase</fullName>
        <ecNumber evidence="7">3.4.24.-</ecNumber>
    </recommendedName>
</protein>
<keyword evidence="2 7" id="KW-0479">Metal-binding</keyword>
<dbReference type="AlphaFoldDB" id="A0A819XQ55"/>
<dbReference type="PRINTS" id="PR00480">
    <property type="entry name" value="ASTACIN"/>
</dbReference>
<dbReference type="EC" id="3.4.24.-" evidence="7"/>
<proteinExistence type="predicted"/>
<keyword evidence="1 7" id="KW-0645">Protease</keyword>
<dbReference type="Proteomes" id="UP000663842">
    <property type="component" value="Unassembled WGS sequence"/>
</dbReference>
<dbReference type="Pfam" id="PF01400">
    <property type="entry name" value="Astacin"/>
    <property type="match status" value="1"/>
</dbReference>
<evidence type="ECO:0000256" key="5">
    <source>
        <dbReference type="ARBA" id="ARBA00023049"/>
    </source>
</evidence>
<evidence type="ECO:0000256" key="3">
    <source>
        <dbReference type="ARBA" id="ARBA00022801"/>
    </source>
</evidence>
<dbReference type="PANTHER" id="PTHR10127:SF780">
    <property type="entry name" value="METALLOENDOPEPTIDASE"/>
    <property type="match status" value="1"/>
</dbReference>
<evidence type="ECO:0000313" key="10">
    <source>
        <dbReference type="EMBL" id="CAF4200828.1"/>
    </source>
</evidence>
<dbReference type="PROSITE" id="PS51864">
    <property type="entry name" value="ASTACIN"/>
    <property type="match status" value="1"/>
</dbReference>
<sequence>MHFLEKLLKEENTCVAGFWHEQSRPDRDDYLTIRHENIQEDRHHNFNKYEWSSKAYNQGYPYDYKSLMHYGAKAFSKNGEPTLVPKQTNAVIGLREKLSEQDIVEVRHLYKCEN</sequence>
<evidence type="ECO:0000256" key="2">
    <source>
        <dbReference type="ARBA" id="ARBA00022723"/>
    </source>
</evidence>
<dbReference type="InterPro" id="IPR024079">
    <property type="entry name" value="MetalloPept_cat_dom_sf"/>
</dbReference>
<keyword evidence="12" id="KW-1185">Reference proteome</keyword>
<keyword evidence="3 7" id="KW-0378">Hydrolase</keyword>
<gene>
    <name evidence="10" type="ORF">OVN521_LOCUS26386</name>
    <name evidence="9" type="ORF">UXM345_LOCUS24514</name>
</gene>
<evidence type="ECO:0000256" key="4">
    <source>
        <dbReference type="ARBA" id="ARBA00022833"/>
    </source>
</evidence>
<dbReference type="SUPFAM" id="SSF55486">
    <property type="entry name" value="Metalloproteases ('zincins'), catalytic domain"/>
    <property type="match status" value="1"/>
</dbReference>
<reference evidence="9" key="1">
    <citation type="submission" date="2021-02" db="EMBL/GenBank/DDBJ databases">
        <authorList>
            <person name="Nowell W R."/>
        </authorList>
    </citation>
    <scope>NUCLEOTIDE SEQUENCE</scope>
</reference>
<evidence type="ECO:0000256" key="7">
    <source>
        <dbReference type="RuleBase" id="RU361183"/>
    </source>
</evidence>
<evidence type="ECO:0000313" key="9">
    <source>
        <dbReference type="EMBL" id="CAF4140059.1"/>
    </source>
</evidence>
<dbReference type="EMBL" id="CAJOBF010004475">
    <property type="protein sequence ID" value="CAF4140059.1"/>
    <property type="molecule type" value="Genomic_DNA"/>
</dbReference>
<evidence type="ECO:0000256" key="6">
    <source>
        <dbReference type="PROSITE-ProRule" id="PRU01211"/>
    </source>
</evidence>
<organism evidence="9 11">
    <name type="scientific">Rotaria magnacalcarata</name>
    <dbReference type="NCBI Taxonomy" id="392030"/>
    <lineage>
        <taxon>Eukaryota</taxon>
        <taxon>Metazoa</taxon>
        <taxon>Spiralia</taxon>
        <taxon>Gnathifera</taxon>
        <taxon>Rotifera</taxon>
        <taxon>Eurotatoria</taxon>
        <taxon>Bdelloidea</taxon>
        <taxon>Philodinida</taxon>
        <taxon>Philodinidae</taxon>
        <taxon>Rotaria</taxon>
    </lineage>
</organism>
<comment type="caution">
    <text evidence="6">Lacks conserved residue(s) required for the propagation of feature annotation.</text>
</comment>
<evidence type="ECO:0000313" key="12">
    <source>
        <dbReference type="Proteomes" id="UP000663866"/>
    </source>
</evidence>
<dbReference type="EMBL" id="CAJOBG010006896">
    <property type="protein sequence ID" value="CAF4200828.1"/>
    <property type="molecule type" value="Genomic_DNA"/>
</dbReference>
<evidence type="ECO:0000259" key="8">
    <source>
        <dbReference type="PROSITE" id="PS51864"/>
    </source>
</evidence>
<name>A0A819XQ55_9BILA</name>
<feature type="active site" evidence="6">
    <location>
        <position position="11"/>
    </location>
</feature>
<dbReference type="InterPro" id="IPR001506">
    <property type="entry name" value="Peptidase_M12A"/>
</dbReference>
<dbReference type="Proteomes" id="UP000663866">
    <property type="component" value="Unassembled WGS sequence"/>
</dbReference>
<dbReference type="GO" id="GO:0006508">
    <property type="term" value="P:proteolysis"/>
    <property type="evidence" value="ECO:0007669"/>
    <property type="project" value="UniProtKB-KW"/>
</dbReference>
<evidence type="ECO:0000313" key="11">
    <source>
        <dbReference type="Proteomes" id="UP000663842"/>
    </source>
</evidence>
<dbReference type="Gene3D" id="3.40.390.10">
    <property type="entry name" value="Collagenase (Catalytic Domain)"/>
    <property type="match status" value="1"/>
</dbReference>
<feature type="domain" description="Peptidase M12A" evidence="8">
    <location>
        <begin position="1"/>
        <end position="113"/>
    </location>
</feature>
<dbReference type="GO" id="GO:0046872">
    <property type="term" value="F:metal ion binding"/>
    <property type="evidence" value="ECO:0007669"/>
    <property type="project" value="UniProtKB-KW"/>
</dbReference>
<keyword evidence="5 7" id="KW-0482">Metalloprotease</keyword>
<keyword evidence="4 7" id="KW-0862">Zinc</keyword>
<accession>A0A819XQ55</accession>
<comment type="cofactor">
    <cofactor evidence="7">
        <name>Zn(2+)</name>
        <dbReference type="ChEBI" id="CHEBI:29105"/>
    </cofactor>
    <text evidence="7">Binds 1 zinc ion per subunit.</text>
</comment>
<evidence type="ECO:0000256" key="1">
    <source>
        <dbReference type="ARBA" id="ARBA00022670"/>
    </source>
</evidence>
<dbReference type="PANTHER" id="PTHR10127">
    <property type="entry name" value="DISCOIDIN, CUB, EGF, LAMININ , AND ZINC METALLOPROTEASE DOMAIN CONTAINING"/>
    <property type="match status" value="1"/>
</dbReference>